<proteinExistence type="inferred from homology"/>
<dbReference type="CDD" id="cd00143">
    <property type="entry name" value="PP2Cc"/>
    <property type="match status" value="1"/>
</dbReference>
<reference evidence="7 8" key="1">
    <citation type="submission" date="2024-04" db="EMBL/GenBank/DDBJ databases">
        <title>Tritrichomonas musculus Genome.</title>
        <authorList>
            <person name="Alves-Ferreira E."/>
            <person name="Grigg M."/>
            <person name="Lorenzi H."/>
            <person name="Galac M."/>
        </authorList>
    </citation>
    <scope>NUCLEOTIDE SEQUENCE [LARGE SCALE GENOMIC DNA]</scope>
    <source>
        <strain evidence="7 8">EAF2021</strain>
    </source>
</reference>
<accession>A0ABR2L8B0</accession>
<comment type="caution">
    <text evidence="7">The sequence shown here is derived from an EMBL/GenBank/DDBJ whole genome shotgun (WGS) entry which is preliminary data.</text>
</comment>
<sequence>MFSQTQPETVQERTLIVSGRQIFSTGQSDTIGVRSSMEDACSIIGEFTGANTQYYGVFDGHGGNEVSTYCANNLHRKINRILKEKEITVEKAITEAIEEINQEALSKFPDAGTTAGIVIIINNIVYCANVGDTRILLIEKADNSQSPGQRGRRGWKPTPPKVTRCSYDHKASDPQEKEKVLERGGHVIQGRVNGCLMLSRAIGDAAVGPGLSCEPYITRMKRKDGMKVVIACDGVFDVLDDETVGSVADRIQNPQEAARTIKDMALERGTTDNVTCVVINLTPK</sequence>
<dbReference type="Pfam" id="PF00481">
    <property type="entry name" value="PP2C"/>
    <property type="match status" value="1"/>
</dbReference>
<dbReference type="SUPFAM" id="SSF81606">
    <property type="entry name" value="PP2C-like"/>
    <property type="match status" value="1"/>
</dbReference>
<dbReference type="PROSITE" id="PS51746">
    <property type="entry name" value="PPM_2"/>
    <property type="match status" value="1"/>
</dbReference>
<evidence type="ECO:0000256" key="1">
    <source>
        <dbReference type="ARBA" id="ARBA00022723"/>
    </source>
</evidence>
<gene>
    <name evidence="7" type="ORF">M9Y10_001870</name>
</gene>
<evidence type="ECO:0000256" key="4">
    <source>
        <dbReference type="RuleBase" id="RU003465"/>
    </source>
</evidence>
<dbReference type="Gene3D" id="3.60.40.10">
    <property type="entry name" value="PPM-type phosphatase domain"/>
    <property type="match status" value="1"/>
</dbReference>
<protein>
    <recommendedName>
        <fullName evidence="6">PPM-type phosphatase domain-containing protein</fullName>
    </recommendedName>
</protein>
<dbReference type="EMBL" id="JAPFFF010000001">
    <property type="protein sequence ID" value="KAK8899554.1"/>
    <property type="molecule type" value="Genomic_DNA"/>
</dbReference>
<evidence type="ECO:0000313" key="8">
    <source>
        <dbReference type="Proteomes" id="UP001470230"/>
    </source>
</evidence>
<keyword evidence="3 4" id="KW-0904">Protein phosphatase</keyword>
<keyword evidence="8" id="KW-1185">Reference proteome</keyword>
<keyword evidence="2 4" id="KW-0378">Hydrolase</keyword>
<name>A0ABR2L8B0_9EUKA</name>
<feature type="domain" description="PPM-type phosphatase" evidence="6">
    <location>
        <begin position="24"/>
        <end position="281"/>
    </location>
</feature>
<comment type="similarity">
    <text evidence="4">Belongs to the PP2C family.</text>
</comment>
<dbReference type="InterPro" id="IPR015655">
    <property type="entry name" value="PP2C"/>
</dbReference>
<evidence type="ECO:0000256" key="3">
    <source>
        <dbReference type="ARBA" id="ARBA00022912"/>
    </source>
</evidence>
<evidence type="ECO:0000259" key="6">
    <source>
        <dbReference type="PROSITE" id="PS51746"/>
    </source>
</evidence>
<dbReference type="InterPro" id="IPR001932">
    <property type="entry name" value="PPM-type_phosphatase-like_dom"/>
</dbReference>
<dbReference type="InterPro" id="IPR036457">
    <property type="entry name" value="PPM-type-like_dom_sf"/>
</dbReference>
<dbReference type="Proteomes" id="UP001470230">
    <property type="component" value="Unassembled WGS sequence"/>
</dbReference>
<dbReference type="InterPro" id="IPR000222">
    <property type="entry name" value="PP2C_BS"/>
</dbReference>
<dbReference type="SMART" id="SM00332">
    <property type="entry name" value="PP2Cc"/>
    <property type="match status" value="1"/>
</dbReference>
<feature type="region of interest" description="Disordered" evidence="5">
    <location>
        <begin position="143"/>
        <end position="173"/>
    </location>
</feature>
<evidence type="ECO:0000256" key="5">
    <source>
        <dbReference type="SAM" id="MobiDB-lite"/>
    </source>
</evidence>
<dbReference type="PROSITE" id="PS01032">
    <property type="entry name" value="PPM_1"/>
    <property type="match status" value="1"/>
</dbReference>
<evidence type="ECO:0000256" key="2">
    <source>
        <dbReference type="ARBA" id="ARBA00022801"/>
    </source>
</evidence>
<evidence type="ECO:0000313" key="7">
    <source>
        <dbReference type="EMBL" id="KAK8899554.1"/>
    </source>
</evidence>
<organism evidence="7 8">
    <name type="scientific">Tritrichomonas musculus</name>
    <dbReference type="NCBI Taxonomy" id="1915356"/>
    <lineage>
        <taxon>Eukaryota</taxon>
        <taxon>Metamonada</taxon>
        <taxon>Parabasalia</taxon>
        <taxon>Tritrichomonadida</taxon>
        <taxon>Tritrichomonadidae</taxon>
        <taxon>Tritrichomonas</taxon>
    </lineage>
</organism>
<dbReference type="PANTHER" id="PTHR47992">
    <property type="entry name" value="PROTEIN PHOSPHATASE"/>
    <property type="match status" value="1"/>
</dbReference>
<keyword evidence="1" id="KW-0479">Metal-binding</keyword>